<dbReference type="Pfam" id="PF07733">
    <property type="entry name" value="DNA_pol3_alpha"/>
    <property type="match status" value="2"/>
</dbReference>
<dbReference type="PANTHER" id="PTHR32294:SF0">
    <property type="entry name" value="DNA POLYMERASE III SUBUNIT ALPHA"/>
    <property type="match status" value="1"/>
</dbReference>
<protein>
    <recommendedName>
        <fullName evidence="1">DNA-directed DNA polymerase</fullName>
        <ecNumber evidence="1">2.7.7.7</ecNumber>
    </recommendedName>
</protein>
<feature type="domain" description="PHP" evidence="7">
    <location>
        <begin position="8"/>
        <end position="105"/>
    </location>
</feature>
<evidence type="ECO:0000313" key="12">
    <source>
        <dbReference type="Proteomes" id="UP001210120"/>
    </source>
</evidence>
<keyword evidence="12" id="KW-1185">Reference proteome</keyword>
<name>A0ABY7M0Y1_9MOLU</name>
<evidence type="ECO:0000259" key="8">
    <source>
        <dbReference type="Pfam" id="PF07733"/>
    </source>
</evidence>
<keyword evidence="3" id="KW-0548">Nucleotidyltransferase</keyword>
<reference evidence="11" key="1">
    <citation type="submission" date="2022-12" db="EMBL/GenBank/DDBJ databases">
        <title>Genomic Characterization of Candidatus Phytoplasma sacchari in China.</title>
        <authorList>
            <person name="Zhang R.-Y."/>
        </authorList>
    </citation>
    <scope>NUCLEOTIDE SEQUENCE [LARGE SCALE GENOMIC DNA]</scope>
    <source>
        <strain evidence="11">SCWL1</strain>
    </source>
</reference>
<evidence type="ECO:0000256" key="2">
    <source>
        <dbReference type="ARBA" id="ARBA00022679"/>
    </source>
</evidence>
<dbReference type="Pfam" id="PF02811">
    <property type="entry name" value="PHP"/>
    <property type="match status" value="1"/>
</dbReference>
<feature type="domain" description="DNA polymerase III alpha subunit finger" evidence="10">
    <location>
        <begin position="503"/>
        <end position="663"/>
    </location>
</feature>
<dbReference type="CDD" id="cd07431">
    <property type="entry name" value="PHP_PolIIIA"/>
    <property type="match status" value="1"/>
</dbReference>
<dbReference type="InterPro" id="IPR004805">
    <property type="entry name" value="DnaE2/DnaE/PolC"/>
</dbReference>
<evidence type="ECO:0000313" key="11">
    <source>
        <dbReference type="EMBL" id="WBL31381.1"/>
    </source>
</evidence>
<dbReference type="Proteomes" id="UP001210120">
    <property type="component" value="Chromosome"/>
</dbReference>
<evidence type="ECO:0000256" key="5">
    <source>
        <dbReference type="ARBA" id="ARBA00022932"/>
    </source>
</evidence>
<dbReference type="Gene3D" id="3.20.20.140">
    <property type="entry name" value="Metal-dependent hydrolases"/>
    <property type="match status" value="1"/>
</dbReference>
<dbReference type="InterPro" id="IPR004013">
    <property type="entry name" value="PHP_dom"/>
</dbReference>
<comment type="catalytic activity">
    <reaction evidence="6">
        <text>DNA(n) + a 2'-deoxyribonucleoside 5'-triphosphate = DNA(n+1) + diphosphate</text>
        <dbReference type="Rhea" id="RHEA:22508"/>
        <dbReference type="Rhea" id="RHEA-COMP:17339"/>
        <dbReference type="Rhea" id="RHEA-COMP:17340"/>
        <dbReference type="ChEBI" id="CHEBI:33019"/>
        <dbReference type="ChEBI" id="CHEBI:61560"/>
        <dbReference type="ChEBI" id="CHEBI:173112"/>
        <dbReference type="EC" id="2.7.7.7"/>
    </reaction>
</comment>
<evidence type="ECO:0000259" key="7">
    <source>
        <dbReference type="Pfam" id="PF02811"/>
    </source>
</evidence>
<evidence type="ECO:0000256" key="3">
    <source>
        <dbReference type="ARBA" id="ARBA00022695"/>
    </source>
</evidence>
<evidence type="ECO:0000259" key="9">
    <source>
        <dbReference type="Pfam" id="PF14579"/>
    </source>
</evidence>
<keyword evidence="2" id="KW-0808">Transferase</keyword>
<evidence type="ECO:0000256" key="6">
    <source>
        <dbReference type="ARBA" id="ARBA00049244"/>
    </source>
</evidence>
<dbReference type="InterPro" id="IPR040982">
    <property type="entry name" value="DNA_pol3_finger"/>
</dbReference>
<dbReference type="Gene3D" id="1.10.150.870">
    <property type="match status" value="1"/>
</dbReference>
<dbReference type="PANTHER" id="PTHR32294">
    <property type="entry name" value="DNA POLYMERASE III SUBUNIT ALPHA"/>
    <property type="match status" value="1"/>
</dbReference>
<evidence type="ECO:0000259" key="10">
    <source>
        <dbReference type="Pfam" id="PF17657"/>
    </source>
</evidence>
<accession>A0ABY7M0Y1</accession>
<dbReference type="Pfam" id="PF17657">
    <property type="entry name" value="DNA_pol3_finger"/>
    <property type="match status" value="1"/>
</dbReference>
<evidence type="ECO:0000256" key="1">
    <source>
        <dbReference type="ARBA" id="ARBA00012417"/>
    </source>
</evidence>
<evidence type="ECO:0000256" key="4">
    <source>
        <dbReference type="ARBA" id="ARBA00022705"/>
    </source>
</evidence>
<organism evidence="11 12">
    <name type="scientific">Candidatus Phytoplasma sacchari</name>
    <dbReference type="NCBI Taxonomy" id="2609813"/>
    <lineage>
        <taxon>Bacteria</taxon>
        <taxon>Bacillati</taxon>
        <taxon>Mycoplasmatota</taxon>
        <taxon>Mollicutes</taxon>
        <taxon>Acholeplasmatales</taxon>
        <taxon>Acholeplasmataceae</taxon>
        <taxon>Candidatus Phytoplasma</taxon>
        <taxon>16SrXI (Rice yellow dwarf group)</taxon>
    </lineage>
</organism>
<keyword evidence="5" id="KW-0239">DNA-directed DNA polymerase</keyword>
<dbReference type="InterPro" id="IPR029460">
    <property type="entry name" value="DNAPol_HHH"/>
</dbReference>
<sequence length="876" mass="104431">MLGVFYLQTFYSIMQSIHSIESLVKKSKKSGYDFVALSEDENLYSMIFFLDLCDKYKIKPIIGMKFYLFLDLHFDRKKIGILVYSFNNKGVNNLIKISNFIKNKNKYITLKDILIFQEGNFFILSNIEFYFSNILEIKIIKDILIILKNNINNFFLGFSLQSDFLEIFANVFLSLAEELDLKVVPVHKTNYLEKNEKEVYELLFKLSNQKIEKDFNFNFLNKEKIKEYYQFYFDNYKKNFLDLKYFIQKIKYEKIFSNSILALPFNKPDKPYQYLKKIVFEQLQNKISVKSNNFHLYTERLLKELKIIQKKSYEKYFLIIYDLISYAKNKKILVGPGRGSSASSLICFLLGITEIDPVLYNLIFERFLNLYRKTMPDIDLDFPDEKLYLIHKYIIKKYNINNVANISTFTTFTIKSIINNIDFNYIKIEKNDLKKINKLEGIPKFIGTHPAGVIISKYDLFEFLPVQKNLRSNTSFLYQTQFDSKQLTQIGFNKIDLLSLKSLTFIEKILKKIKKDIEIDWKKIPLKDFETFCTLQKGDTDYIFQLESKNAKSILKKVFPKNIEDLSDVLSLNRPGPFYFLNVYLEYKKNKVKKIIDESIDFIIIPTNGIILYQEQIMEIAFYFAGYDLGEAEIFMKSITNKKENKIKNDYIKENFIKKSQKKGRNLILSKKIYNYIFQFANYTFNKSHSLSYSLISYRMTYLKTHYYLFFFMVILDDYIKNNKITFNIIREIKIKKKTFFLKPDIFKSTAEYQLLDNNKIILPLTIIKDLSQDICKFLIKEREKRKFDDFDDFKKRCKNVLNNNILKNLIFSGALDNFGLKRKTLFQNANLDFIEYEQYLTPFKKKIEKEIEYSSEKLKEKSIEVLGFFLDDFNF</sequence>
<feature type="domain" description="DNA polymerase helix-hairpin-helix motif" evidence="9">
    <location>
        <begin position="742"/>
        <end position="826"/>
    </location>
</feature>
<proteinExistence type="predicted"/>
<dbReference type="InterPro" id="IPR011708">
    <property type="entry name" value="DNA_pol3_alpha_NTPase_dom"/>
</dbReference>
<feature type="domain" description="Bacterial DNA polymerase III alpha subunit NTPase" evidence="8">
    <location>
        <begin position="434"/>
        <end position="498"/>
    </location>
</feature>
<dbReference type="EC" id="2.7.7.7" evidence="1"/>
<dbReference type="EMBL" id="CP115156">
    <property type="protein sequence ID" value="WBL31381.1"/>
    <property type="molecule type" value="Genomic_DNA"/>
</dbReference>
<dbReference type="Pfam" id="PF14579">
    <property type="entry name" value="HHH_6"/>
    <property type="match status" value="1"/>
</dbReference>
<feature type="domain" description="Bacterial DNA polymerase III alpha subunit NTPase" evidence="8">
    <location>
        <begin position="273"/>
        <end position="422"/>
    </location>
</feature>
<gene>
    <name evidence="11" type="ORF">O7R10_02095</name>
</gene>
<keyword evidence="4" id="KW-0235">DNA replication</keyword>